<dbReference type="RefSeq" id="WP_087573429.1">
    <property type="nucleotide sequence ID" value="NZ_KM017071.1"/>
</dbReference>
<dbReference type="AlphaFoldDB" id="A0A0D4ZYU2"/>
<reference evidence="3" key="1">
    <citation type="submission" date="2014-06" db="EMBL/GenBank/DDBJ databases">
        <title>Molecular and ecological studies on carbamate pesticide degrading bacteria isolated from agricultural soils.</title>
        <authorList>
            <person name="Kim D.-U."/>
            <person name="Ka J.-O."/>
        </authorList>
    </citation>
    <scope>NUCLEOTIDE SEQUENCE</scope>
    <source>
        <strain evidence="3">JE1</strain>
        <plasmid evidence="3">pJE1</plasmid>
    </source>
</reference>
<feature type="domain" description="AB hydrolase-1" evidence="2">
    <location>
        <begin position="36"/>
        <end position="134"/>
    </location>
</feature>
<gene>
    <name evidence="3" type="ORF">pJE1_025</name>
</gene>
<proteinExistence type="predicted"/>
<dbReference type="Pfam" id="PF00561">
    <property type="entry name" value="Abhydrolase_1"/>
    <property type="match status" value="2"/>
</dbReference>
<dbReference type="InterPro" id="IPR000073">
    <property type="entry name" value="AB_hydrolase_1"/>
</dbReference>
<dbReference type="GO" id="GO:0016746">
    <property type="term" value="F:acyltransferase activity"/>
    <property type="evidence" value="ECO:0007669"/>
    <property type="project" value="UniProtKB-KW"/>
</dbReference>
<dbReference type="PANTHER" id="PTHR43798:SF31">
    <property type="entry name" value="AB HYDROLASE SUPERFAMILY PROTEIN YCLE"/>
    <property type="match status" value="1"/>
</dbReference>
<keyword evidence="3" id="KW-0614">Plasmid</keyword>
<evidence type="ECO:0000256" key="1">
    <source>
        <dbReference type="ARBA" id="ARBA00022801"/>
    </source>
</evidence>
<evidence type="ECO:0000313" key="3">
    <source>
        <dbReference type="EMBL" id="AJW29447.1"/>
    </source>
</evidence>
<evidence type="ECO:0000259" key="2">
    <source>
        <dbReference type="Pfam" id="PF00561"/>
    </source>
</evidence>
<dbReference type="GO" id="GO:0016787">
    <property type="term" value="F:hydrolase activity"/>
    <property type="evidence" value="ECO:0007669"/>
    <property type="project" value="UniProtKB-KW"/>
</dbReference>
<keyword evidence="3" id="KW-0012">Acyltransferase</keyword>
<accession>A0A0D4ZYU2</accession>
<dbReference type="InterPro" id="IPR029058">
    <property type="entry name" value="AB_hydrolase_fold"/>
</dbReference>
<dbReference type="PANTHER" id="PTHR43798">
    <property type="entry name" value="MONOACYLGLYCEROL LIPASE"/>
    <property type="match status" value="1"/>
</dbReference>
<protein>
    <submittedName>
        <fullName evidence="3">Putative hydrolase or acyltransferase (Alpha/beta hydrolase)</fullName>
    </submittedName>
</protein>
<keyword evidence="3" id="KW-0808">Transferase</keyword>
<name>A0A0D4ZYU2_9SPHN</name>
<dbReference type="EMBL" id="KM017071">
    <property type="protein sequence ID" value="AJW29447.1"/>
    <property type="molecule type" value="Genomic_DNA"/>
</dbReference>
<organism evidence="3">
    <name type="scientific">Sphingomonas sp. JE1</name>
    <dbReference type="NCBI Taxonomy" id="1628059"/>
    <lineage>
        <taxon>Bacteria</taxon>
        <taxon>Pseudomonadati</taxon>
        <taxon>Pseudomonadota</taxon>
        <taxon>Alphaproteobacteria</taxon>
        <taxon>Sphingomonadales</taxon>
        <taxon>Sphingomonadaceae</taxon>
        <taxon>Sphingomonas</taxon>
    </lineage>
</organism>
<geneLocation type="plasmid" evidence="3">
    <name>pJE1</name>
</geneLocation>
<dbReference type="Gene3D" id="3.40.50.1820">
    <property type="entry name" value="alpha/beta hydrolase"/>
    <property type="match status" value="2"/>
</dbReference>
<keyword evidence="1 3" id="KW-0378">Hydrolase</keyword>
<dbReference type="InterPro" id="IPR050266">
    <property type="entry name" value="AB_hydrolase_sf"/>
</dbReference>
<sequence>MEASISGLPTVASDVLRRFIEVEGRSIHYRVAGSGPAVVMLHDSPRSSRLHLETIRHLSRRFRVFALDTPGYGNSQPLDREQLEISDFARALGAVLAALGLSKAPLYATHTSAKIALEYAARTPLPARLILDGLSIPATPTDPAFIDRYMRPFRTEETGGYLAAEWTRMRDMVRWFPWFEQQPGRRIPTRLPDEAWTSDYVIDFFSAGPHYASAYGAAMRYDPMPALQSVRCPTIVAAKADDVLFAYLDKVPVEENPCLSVEKLSAEREAWLAWLEEAFASATAGINPFSEVAPQPRCGSLYVDLDHGPLRLHRAGPADERPLLILSAPTTLHALRWQAALSNRATLVPELPGFGESAPLPDPTVSATADALAAMLEALGLREVDLLATSFATPLGASLATRHPDMVRRVILDGCFDVGDDKRGAFAAALCPTFPFDPGGGHIHRYWHMLRDAEASWPWFATQADARRSLPPLLEAEGLHHALLGLLKQPGHYGDIARAVCDLTRQQRYPLFSQAALLFERADDPGYGAAAAVAARLPDVLLVERPDPSEEAARSVAAFLAQAPVAPLDEVVL</sequence>
<dbReference type="SUPFAM" id="SSF53474">
    <property type="entry name" value="alpha/beta-Hydrolases"/>
    <property type="match status" value="2"/>
</dbReference>
<feature type="domain" description="AB hydrolase-1" evidence="2">
    <location>
        <begin position="344"/>
        <end position="415"/>
    </location>
</feature>
<dbReference type="GO" id="GO:0016020">
    <property type="term" value="C:membrane"/>
    <property type="evidence" value="ECO:0007669"/>
    <property type="project" value="TreeGrafter"/>
</dbReference>